<dbReference type="Proteomes" id="UP001325680">
    <property type="component" value="Chromosome"/>
</dbReference>
<keyword evidence="4" id="KW-1185">Reference proteome</keyword>
<feature type="domain" description="Fe-S metabolism associated" evidence="2">
    <location>
        <begin position="18"/>
        <end position="133"/>
    </location>
</feature>
<dbReference type="PANTHER" id="PTHR43597">
    <property type="entry name" value="SULFUR ACCEPTOR PROTEIN CSDE"/>
    <property type="match status" value="1"/>
</dbReference>
<dbReference type="Pfam" id="PF02657">
    <property type="entry name" value="SufE"/>
    <property type="match status" value="1"/>
</dbReference>
<dbReference type="Gene3D" id="3.90.1010.10">
    <property type="match status" value="1"/>
</dbReference>
<evidence type="ECO:0000313" key="3">
    <source>
        <dbReference type="EMBL" id="WQD39992.1"/>
    </source>
</evidence>
<dbReference type="PANTHER" id="PTHR43597:SF5">
    <property type="entry name" value="SUFE-LIKE PROTEIN 2, CHLOROPLASTIC"/>
    <property type="match status" value="1"/>
</dbReference>
<comment type="similarity">
    <text evidence="1">Belongs to the SufE family.</text>
</comment>
<evidence type="ECO:0000259" key="2">
    <source>
        <dbReference type="Pfam" id="PF02657"/>
    </source>
</evidence>
<name>A0ABZ0WCY4_9BACT</name>
<reference evidence="3 4" key="1">
    <citation type="submission" date="2023-12" db="EMBL/GenBank/DDBJ databases">
        <title>Genome sequencing and assembly of bacterial species from a model synthetic community.</title>
        <authorList>
            <person name="Hogle S.L."/>
        </authorList>
    </citation>
    <scope>NUCLEOTIDE SEQUENCE [LARGE SCALE GENOMIC DNA]</scope>
    <source>
        <strain evidence="3 4">HAMBI_3031</strain>
    </source>
</reference>
<evidence type="ECO:0000313" key="4">
    <source>
        <dbReference type="Proteomes" id="UP001325680"/>
    </source>
</evidence>
<accession>A0ABZ0WCY4</accession>
<dbReference type="RefSeq" id="WP_114789385.1">
    <property type="nucleotide sequence ID" value="NZ_CP139960.1"/>
</dbReference>
<gene>
    <name evidence="3" type="ORF">U0035_07530</name>
</gene>
<sequence>MDLNKVQDTIIEEFELMIDQVKSKFKYLRHFADMGAKPALYVLERTNEKLVRLTKSRIWLDAEYRDGKVYYYGDSDSKIIKGILALYIRVFSGRTPHEIINSDVYFVNEISLHSNLSVERRNDMSSVLQRIRAFAAGYKLKSLGV</sequence>
<organism evidence="3 4">
    <name type="scientific">Niabella yanshanensis</name>
    <dbReference type="NCBI Taxonomy" id="577386"/>
    <lineage>
        <taxon>Bacteria</taxon>
        <taxon>Pseudomonadati</taxon>
        <taxon>Bacteroidota</taxon>
        <taxon>Chitinophagia</taxon>
        <taxon>Chitinophagales</taxon>
        <taxon>Chitinophagaceae</taxon>
        <taxon>Niabella</taxon>
    </lineage>
</organism>
<dbReference type="InterPro" id="IPR003808">
    <property type="entry name" value="Fe-S_metab-assoc_dom"/>
</dbReference>
<dbReference type="EMBL" id="CP139960">
    <property type="protein sequence ID" value="WQD39992.1"/>
    <property type="molecule type" value="Genomic_DNA"/>
</dbReference>
<dbReference type="SUPFAM" id="SSF82649">
    <property type="entry name" value="SufE/NifU"/>
    <property type="match status" value="1"/>
</dbReference>
<evidence type="ECO:0000256" key="1">
    <source>
        <dbReference type="ARBA" id="ARBA00010282"/>
    </source>
</evidence>
<proteinExistence type="inferred from homology"/>
<protein>
    <submittedName>
        <fullName evidence="3">SufE family protein</fullName>
    </submittedName>
</protein>